<keyword evidence="2" id="KW-1185">Reference proteome</keyword>
<accession>A0ABW0VZF4</accession>
<gene>
    <name evidence="1" type="ORF">ACFPYJ_19740</name>
</gene>
<name>A0ABW0VZF4_9BACL</name>
<evidence type="ECO:0000313" key="2">
    <source>
        <dbReference type="Proteomes" id="UP001596047"/>
    </source>
</evidence>
<proteinExistence type="predicted"/>
<sequence>MWPSSKSPIPPKQIETYASTLQSLLEKSTKTPQGTANPSGYVAGIDFWIMYEPFKP</sequence>
<organism evidence="1 2">
    <name type="scientific">Paenibacillus solisilvae</name>
    <dbReference type="NCBI Taxonomy" id="2486751"/>
    <lineage>
        <taxon>Bacteria</taxon>
        <taxon>Bacillati</taxon>
        <taxon>Bacillota</taxon>
        <taxon>Bacilli</taxon>
        <taxon>Bacillales</taxon>
        <taxon>Paenibacillaceae</taxon>
        <taxon>Paenibacillus</taxon>
    </lineage>
</organism>
<comment type="caution">
    <text evidence="1">The sequence shown here is derived from an EMBL/GenBank/DDBJ whole genome shotgun (WGS) entry which is preliminary data.</text>
</comment>
<evidence type="ECO:0000313" key="1">
    <source>
        <dbReference type="EMBL" id="MFC5651300.1"/>
    </source>
</evidence>
<protein>
    <submittedName>
        <fullName evidence="1">Uncharacterized protein</fullName>
    </submittedName>
</protein>
<reference evidence="2" key="1">
    <citation type="journal article" date="2019" name="Int. J. Syst. Evol. Microbiol.">
        <title>The Global Catalogue of Microorganisms (GCM) 10K type strain sequencing project: providing services to taxonomists for standard genome sequencing and annotation.</title>
        <authorList>
            <consortium name="The Broad Institute Genomics Platform"/>
            <consortium name="The Broad Institute Genome Sequencing Center for Infectious Disease"/>
            <person name="Wu L."/>
            <person name="Ma J."/>
        </authorList>
    </citation>
    <scope>NUCLEOTIDE SEQUENCE [LARGE SCALE GENOMIC DNA]</scope>
    <source>
        <strain evidence="2">CGMCC 1.3240</strain>
    </source>
</reference>
<dbReference type="EMBL" id="JBHSOW010000071">
    <property type="protein sequence ID" value="MFC5651300.1"/>
    <property type="molecule type" value="Genomic_DNA"/>
</dbReference>
<dbReference type="RefSeq" id="WP_379189912.1">
    <property type="nucleotide sequence ID" value="NZ_JBHSOW010000071.1"/>
</dbReference>
<dbReference type="Proteomes" id="UP001596047">
    <property type="component" value="Unassembled WGS sequence"/>
</dbReference>